<dbReference type="SUPFAM" id="SSF53067">
    <property type="entry name" value="Actin-like ATPase domain"/>
    <property type="match status" value="1"/>
</dbReference>
<name>A0A1H2EIB0_9GAMM</name>
<dbReference type="InterPro" id="IPR043129">
    <property type="entry name" value="ATPase_NBD"/>
</dbReference>
<gene>
    <name evidence="1" type="ORF">SAMN05216580_0623</name>
</gene>
<organism evidence="1 2">
    <name type="scientific">Geopseudomonas guangdongensis</name>
    <dbReference type="NCBI Taxonomy" id="1245526"/>
    <lineage>
        <taxon>Bacteria</taxon>
        <taxon>Pseudomonadati</taxon>
        <taxon>Pseudomonadota</taxon>
        <taxon>Gammaproteobacteria</taxon>
        <taxon>Pseudomonadales</taxon>
        <taxon>Pseudomonadaceae</taxon>
        <taxon>Geopseudomonas</taxon>
    </lineage>
</organism>
<keyword evidence="2" id="KW-1185">Reference proteome</keyword>
<dbReference type="Gene3D" id="3.30.420.40">
    <property type="match status" value="2"/>
</dbReference>
<proteinExistence type="predicted"/>
<dbReference type="RefSeq" id="WP_231975266.1">
    <property type="nucleotide sequence ID" value="NZ_LT629780.1"/>
</dbReference>
<dbReference type="Gene3D" id="3.30.1490.300">
    <property type="match status" value="1"/>
</dbReference>
<dbReference type="Proteomes" id="UP000243063">
    <property type="component" value="Chromosome I"/>
</dbReference>
<dbReference type="AlphaFoldDB" id="A0A1H2EIB0"/>
<evidence type="ECO:0000313" key="1">
    <source>
        <dbReference type="EMBL" id="SDT94882.1"/>
    </source>
</evidence>
<dbReference type="EMBL" id="LT629780">
    <property type="protein sequence ID" value="SDT94882.1"/>
    <property type="molecule type" value="Genomic_DNA"/>
</dbReference>
<sequence length="305" mass="32874">MLAFWKKNKTTAAGMLGLAPTADGLALARLHWQAGVPRLQSCAFLAASADAQPGALQQYVEREGLAGLSVNLLAASNDYQMLLVERPEVADSELRDAVRWRIRELVSQPVDGLVVDAFALPADAFRGRTPMVYCAALARTRMNELAALCESAGLRLASIDVAELALRNLGLLAGAEGQNLATLQLGGRDSLVCVQNGADLYMARRIERGLDNRGEDSGLLALEIQRSLDYFESQMGKGHLGRLLLLPPELGGELVQMELSSRLSQRVQLLDLAMLFADSPLLDLAPPHQARCLPAIGAALRREAL</sequence>
<protein>
    <submittedName>
        <fullName evidence="1">MSHA biogenesis protein MshI</fullName>
    </submittedName>
</protein>
<dbReference type="STRING" id="1245526.SAMN05216580_0623"/>
<reference evidence="2" key="1">
    <citation type="submission" date="2016-10" db="EMBL/GenBank/DDBJ databases">
        <authorList>
            <person name="Varghese N."/>
            <person name="Submissions S."/>
        </authorList>
    </citation>
    <scope>NUCLEOTIDE SEQUENCE [LARGE SCALE GENOMIC DNA]</scope>
    <source>
        <strain evidence="2">CCTCC 2012022</strain>
    </source>
</reference>
<accession>A0A1H2EIB0</accession>
<evidence type="ECO:0000313" key="2">
    <source>
        <dbReference type="Proteomes" id="UP000243063"/>
    </source>
</evidence>